<keyword evidence="3" id="KW-1185">Reference proteome</keyword>
<evidence type="ECO:0000313" key="2">
    <source>
        <dbReference type="EMBL" id="KAK0533660.1"/>
    </source>
</evidence>
<feature type="region of interest" description="Disordered" evidence="1">
    <location>
        <begin position="143"/>
        <end position="211"/>
    </location>
</feature>
<organism evidence="2 3">
    <name type="scientific">Tilletia horrida</name>
    <dbReference type="NCBI Taxonomy" id="155126"/>
    <lineage>
        <taxon>Eukaryota</taxon>
        <taxon>Fungi</taxon>
        <taxon>Dikarya</taxon>
        <taxon>Basidiomycota</taxon>
        <taxon>Ustilaginomycotina</taxon>
        <taxon>Exobasidiomycetes</taxon>
        <taxon>Tilletiales</taxon>
        <taxon>Tilletiaceae</taxon>
        <taxon>Tilletia</taxon>
    </lineage>
</organism>
<evidence type="ECO:0000313" key="3">
    <source>
        <dbReference type="Proteomes" id="UP001176521"/>
    </source>
</evidence>
<proteinExistence type="predicted"/>
<feature type="compositionally biased region" description="Pro residues" evidence="1">
    <location>
        <begin position="151"/>
        <end position="162"/>
    </location>
</feature>
<dbReference type="AlphaFoldDB" id="A0AAN6GCF1"/>
<sequence length="284" mass="31006">MRELPTVPRSLYGNDLDPAERPGAVKQRLFAFDLPSIESDASRARARARADPSSRHGDHSFRAYYAIHTPHIVELPARELAQVRLDPAQTHALHVGVGMKSMDDRWLGRLYFQEDGSCVLGLWRSWTRHQIFELRFRAVGKDSQSSSSLSVPPPLPPQPPPRSLTTRVLNLFASATGGGSSSRSSSTSSPTGSSPVNHSSAAQTTTTEEPPLLSYRETAAAFPPTFPILVLTGLTREANTALYKSPLLGPDAAQADLDDALDVVRLLLKMRVGIDEGTWGSSRW</sequence>
<gene>
    <name evidence="2" type="ORF">OC842_002915</name>
</gene>
<dbReference type="EMBL" id="JAPDMQ010000133">
    <property type="protein sequence ID" value="KAK0533660.1"/>
    <property type="molecule type" value="Genomic_DNA"/>
</dbReference>
<accession>A0AAN6GCF1</accession>
<dbReference type="Proteomes" id="UP001176521">
    <property type="component" value="Unassembled WGS sequence"/>
</dbReference>
<name>A0AAN6GCF1_9BASI</name>
<reference evidence="2" key="1">
    <citation type="journal article" date="2023" name="PhytoFront">
        <title>Draft Genome Resources of Seven Strains of Tilletia horrida, Causal Agent of Kernel Smut of Rice.</title>
        <authorList>
            <person name="Khanal S."/>
            <person name="Antony Babu S."/>
            <person name="Zhou X.G."/>
        </authorList>
    </citation>
    <scope>NUCLEOTIDE SEQUENCE</scope>
    <source>
        <strain evidence="2">TX3</strain>
    </source>
</reference>
<evidence type="ECO:0000256" key="1">
    <source>
        <dbReference type="SAM" id="MobiDB-lite"/>
    </source>
</evidence>
<protein>
    <submittedName>
        <fullName evidence="2">Uncharacterized protein</fullName>
    </submittedName>
</protein>
<comment type="caution">
    <text evidence="2">The sequence shown here is derived from an EMBL/GenBank/DDBJ whole genome shotgun (WGS) entry which is preliminary data.</text>
</comment>
<feature type="compositionally biased region" description="Low complexity" evidence="1">
    <location>
        <begin position="181"/>
        <end position="195"/>
    </location>
</feature>
<feature type="compositionally biased region" description="Polar residues" evidence="1">
    <location>
        <begin position="196"/>
        <end position="208"/>
    </location>
</feature>